<protein>
    <submittedName>
        <fullName evidence="4">Flavin reductase-like protein</fullName>
    </submittedName>
</protein>
<dbReference type="PATRIC" id="fig|796937.3.peg.973"/>
<dbReference type="Pfam" id="PF01613">
    <property type="entry name" value="Flavin_Reduct"/>
    <property type="match status" value="1"/>
</dbReference>
<dbReference type="EMBL" id="AFZE01000011">
    <property type="protein sequence ID" value="EHL15531.1"/>
    <property type="molecule type" value="Genomic_DNA"/>
</dbReference>
<comment type="caution">
    <text evidence="3">The sequence shown here is derived from an EMBL/GenBank/DDBJ whole genome shotgun (WGS) entry which is preliminary data.</text>
</comment>
<dbReference type="AlphaFoldDB" id="G9X026"/>
<dbReference type="HOGENOM" id="CLU_102849_0_0_9"/>
<proteinExistence type="inferred from homology"/>
<dbReference type="Proteomes" id="UP000006437">
    <property type="component" value="Unassembled WGS sequence"/>
</dbReference>
<dbReference type="EMBL" id="ALNK01000005">
    <property type="protein sequence ID" value="EJU24523.1"/>
    <property type="molecule type" value="Genomic_DNA"/>
</dbReference>
<dbReference type="InterPro" id="IPR012349">
    <property type="entry name" value="Split_barrel_FMN-bd"/>
</dbReference>
<dbReference type="BioCyc" id="EBAC796937-HMP:GMGH-1785-MONOMER"/>
<dbReference type="InterPro" id="IPR052174">
    <property type="entry name" value="Flavoredoxin"/>
</dbReference>
<evidence type="ECO:0000313" key="5">
    <source>
        <dbReference type="Proteomes" id="UP000005244"/>
    </source>
</evidence>
<reference evidence="3 6" key="1">
    <citation type="submission" date="2011-08" db="EMBL/GenBank/DDBJ databases">
        <title>The Genome Sequence of Eubacteriaceae bacterium ACC19a.</title>
        <authorList>
            <consortium name="The Broad Institute Genome Sequencing Platform"/>
            <person name="Earl A."/>
            <person name="Ward D."/>
            <person name="Feldgarden M."/>
            <person name="Gevers D."/>
            <person name="Sizova M."/>
            <person name="Hazen A."/>
            <person name="Epstein S."/>
            <person name="Young S.K."/>
            <person name="Zeng Q."/>
            <person name="Gargeya S."/>
            <person name="Fitzgerald M."/>
            <person name="Haas B."/>
            <person name="Abouelleil A."/>
            <person name="Alvarado L."/>
            <person name="Arachchi H.M."/>
            <person name="Berlin A."/>
            <person name="Brown A."/>
            <person name="Chapman S.B."/>
            <person name="Chen Z."/>
            <person name="Dunbar C."/>
            <person name="Freedman E."/>
            <person name="Gearin G."/>
            <person name="Gellesch M."/>
            <person name="Goldberg J."/>
            <person name="Griggs A."/>
            <person name="Gujja S."/>
            <person name="Heiman D."/>
            <person name="Howarth C."/>
            <person name="Larson L."/>
            <person name="Lui A."/>
            <person name="MacDonald P.J.P."/>
            <person name="Montmayeur A."/>
            <person name="Murphy C."/>
            <person name="Neiman D."/>
            <person name="Pearson M."/>
            <person name="Priest M."/>
            <person name="Roberts A."/>
            <person name="Saif S."/>
            <person name="Shea T."/>
            <person name="Shenoy N."/>
            <person name="Sisk P."/>
            <person name="Stolte C."/>
            <person name="Sykes S."/>
            <person name="Wortman J."/>
            <person name="Nusbaum C."/>
            <person name="Birren B."/>
        </authorList>
    </citation>
    <scope>NUCLEOTIDE SEQUENCE [LARGE SCALE GENOMIC DNA]</scope>
    <source>
        <strain evidence="3 6">ACC19a</strain>
    </source>
</reference>
<sequence>MKRKIDLFEYAGHIMKSLSQGILITTKVDEKVNTMTIAWGMLGIEWNKPIFNTFVRERRFTKSMLDENPEFTINVPIGDFDKKIIGFCGTKSGRDVDKIKHLGLTLEEPEIISVPGIKQLPLTLECRVIYKQEQDKNVIQPKDIINYYPQYVDDIKSGNNKDFHTSYFGEIVSAYIIE</sequence>
<dbReference type="RefSeq" id="WP_009526006.1">
    <property type="nucleotide sequence ID" value="NZ_ALNK01000005.1"/>
</dbReference>
<name>G9X026_9FIRM</name>
<feature type="domain" description="Flavin reductase like" evidence="2">
    <location>
        <begin position="22"/>
        <end position="175"/>
    </location>
</feature>
<evidence type="ECO:0000313" key="6">
    <source>
        <dbReference type="Proteomes" id="UP000006437"/>
    </source>
</evidence>
<organism evidence="3 6">
    <name type="scientific">Peptoanaerobacter stomatis</name>
    <dbReference type="NCBI Taxonomy" id="796937"/>
    <lineage>
        <taxon>Bacteria</taxon>
        <taxon>Bacillati</taxon>
        <taxon>Bacillota</taxon>
        <taxon>Clostridia</taxon>
        <taxon>Peptostreptococcales</taxon>
        <taxon>Filifactoraceae</taxon>
        <taxon>Peptoanaerobacter</taxon>
    </lineage>
</organism>
<accession>J6HQQ6</accession>
<evidence type="ECO:0000313" key="3">
    <source>
        <dbReference type="EMBL" id="EHL15531.1"/>
    </source>
</evidence>
<comment type="similarity">
    <text evidence="1">Belongs to the flavoredoxin family.</text>
</comment>
<evidence type="ECO:0000256" key="1">
    <source>
        <dbReference type="ARBA" id="ARBA00038054"/>
    </source>
</evidence>
<evidence type="ECO:0000313" key="4">
    <source>
        <dbReference type="EMBL" id="EJU24523.1"/>
    </source>
</evidence>
<dbReference type="GO" id="GO:0016646">
    <property type="term" value="F:oxidoreductase activity, acting on the CH-NH group of donors, NAD or NADP as acceptor"/>
    <property type="evidence" value="ECO:0007669"/>
    <property type="project" value="UniProtKB-ARBA"/>
</dbReference>
<gene>
    <name evidence="4" type="ORF">HMPREF1143_1207</name>
    <name evidence="3" type="ORF">HMPREF9629_01777</name>
</gene>
<evidence type="ECO:0000259" key="2">
    <source>
        <dbReference type="Pfam" id="PF01613"/>
    </source>
</evidence>
<dbReference type="PANTHER" id="PTHR43567">
    <property type="entry name" value="FLAVOREDOXIN-RELATED-RELATED"/>
    <property type="match status" value="1"/>
</dbReference>
<keyword evidence="5" id="KW-1185">Reference proteome</keyword>
<dbReference type="SUPFAM" id="SSF50475">
    <property type="entry name" value="FMN-binding split barrel"/>
    <property type="match status" value="1"/>
</dbReference>
<dbReference type="InterPro" id="IPR002563">
    <property type="entry name" value="Flavin_Rdtase-like_dom"/>
</dbReference>
<accession>G9X026</accession>
<dbReference type="PANTHER" id="PTHR43567:SF5">
    <property type="entry name" value="HYPOTHETICAL CYTOSOLIC PROTEIN"/>
    <property type="match status" value="1"/>
</dbReference>
<reference evidence="4 5" key="2">
    <citation type="submission" date="2012-07" db="EMBL/GenBank/DDBJ databases">
        <authorList>
            <person name="Durkin A.S."/>
            <person name="McCorrison J."/>
            <person name="Torralba M."/>
            <person name="Gillis M."/>
            <person name="Methe B."/>
            <person name="Sutton G."/>
            <person name="Nelson K.E."/>
        </authorList>
    </citation>
    <scope>NUCLEOTIDE SEQUENCE [LARGE SCALE GENOMIC DNA]</scope>
    <source>
        <strain evidence="4 5">OBRC8</strain>
    </source>
</reference>
<dbReference type="GO" id="GO:0010181">
    <property type="term" value="F:FMN binding"/>
    <property type="evidence" value="ECO:0007669"/>
    <property type="project" value="InterPro"/>
</dbReference>
<dbReference type="Proteomes" id="UP000005244">
    <property type="component" value="Unassembled WGS sequence"/>
</dbReference>
<dbReference type="Gene3D" id="2.30.110.10">
    <property type="entry name" value="Electron Transport, Fmn-binding Protein, Chain A"/>
    <property type="match status" value="1"/>
</dbReference>